<dbReference type="AlphaFoldDB" id="A0A1S9P9M7"/>
<proteinExistence type="predicted"/>
<evidence type="ECO:0000313" key="2">
    <source>
        <dbReference type="Proteomes" id="UP000189739"/>
    </source>
</evidence>
<organism evidence="1 2">
    <name type="scientific">Mucilaginibacter pedocola</name>
    <dbReference type="NCBI Taxonomy" id="1792845"/>
    <lineage>
        <taxon>Bacteria</taxon>
        <taxon>Pseudomonadati</taxon>
        <taxon>Bacteroidota</taxon>
        <taxon>Sphingobacteriia</taxon>
        <taxon>Sphingobacteriales</taxon>
        <taxon>Sphingobacteriaceae</taxon>
        <taxon>Mucilaginibacter</taxon>
    </lineage>
</organism>
<protein>
    <submittedName>
        <fullName evidence="1">Uncharacterized protein</fullName>
    </submittedName>
</protein>
<dbReference type="Proteomes" id="UP000189739">
    <property type="component" value="Unassembled WGS sequence"/>
</dbReference>
<comment type="caution">
    <text evidence="1">The sequence shown here is derived from an EMBL/GenBank/DDBJ whole genome shotgun (WGS) entry which is preliminary data.</text>
</comment>
<dbReference type="EMBL" id="MBTF01000035">
    <property type="protein sequence ID" value="OOQ57537.1"/>
    <property type="molecule type" value="Genomic_DNA"/>
</dbReference>
<dbReference type="RefSeq" id="WP_078350138.1">
    <property type="nucleotide sequence ID" value="NZ_MBTF01000035.1"/>
</dbReference>
<evidence type="ECO:0000313" key="1">
    <source>
        <dbReference type="EMBL" id="OOQ57537.1"/>
    </source>
</evidence>
<dbReference type="STRING" id="1792845.BC343_12050"/>
<name>A0A1S9P9M7_9SPHI</name>
<gene>
    <name evidence="1" type="ORF">BC343_12050</name>
</gene>
<reference evidence="1 2" key="1">
    <citation type="submission" date="2016-07" db="EMBL/GenBank/DDBJ databases">
        <title>Genomic analysis of zinc-resistant bacterium Mucilaginibacter pedocola TBZ30.</title>
        <authorList>
            <person name="Huang J."/>
            <person name="Tang J."/>
        </authorList>
    </citation>
    <scope>NUCLEOTIDE SEQUENCE [LARGE SCALE GENOMIC DNA]</scope>
    <source>
        <strain evidence="1 2">TBZ30</strain>
    </source>
</reference>
<accession>A0A1S9P9M7</accession>
<sequence length="118" mass="13763">MHSKKLRHIFILFLLFDALSLFISAVFRQKTTLFKFLAAKTRSVKENLRNEAVVYTFNWEENVNEGQNTMQLMVAIDAPKNSTATNYINDLTGFGQHRPGLSYPTQPKLMLFPYHSYW</sequence>
<keyword evidence="2" id="KW-1185">Reference proteome</keyword>